<evidence type="ECO:0000313" key="7">
    <source>
        <dbReference type="Proteomes" id="UP000423396"/>
    </source>
</evidence>
<dbReference type="InterPro" id="IPR008927">
    <property type="entry name" value="6-PGluconate_DH-like_C_sf"/>
</dbReference>
<dbReference type="InterPro" id="IPR006176">
    <property type="entry name" value="3-OHacyl-CoA_DH_NAD-bd"/>
</dbReference>
<feature type="domain" description="3-hydroxyacyl-CoA dehydrogenase C-terminal" evidence="4">
    <location>
        <begin position="209"/>
        <end position="292"/>
    </location>
</feature>
<keyword evidence="3" id="KW-0812">Transmembrane</keyword>
<comment type="similarity">
    <text evidence="1">Belongs to the 3-hydroxyacyl-CoA dehydrogenase family.</text>
</comment>
<dbReference type="SUPFAM" id="SSF51735">
    <property type="entry name" value="NAD(P)-binding Rossmann-fold domains"/>
    <property type="match status" value="1"/>
</dbReference>
<dbReference type="GO" id="GO:0050104">
    <property type="term" value="F:L-gulonate 3-dehydrogenase activity"/>
    <property type="evidence" value="ECO:0007669"/>
    <property type="project" value="TreeGrafter"/>
</dbReference>
<dbReference type="Pfam" id="PF00725">
    <property type="entry name" value="3HCDH"/>
    <property type="match status" value="1"/>
</dbReference>
<reference evidence="6 7" key="1">
    <citation type="submission" date="2019-10" db="EMBL/GenBank/DDBJ databases">
        <title>Genome Sequences from Six Type Strain Members of the Archaeal Family Sulfolobaceae: Acidianus ambivalens, Acidianus infernus, Metallosphaera prunae, Stygiolobus azoricus, Sulfolobus metallicus, and Sulfurisphaera ohwakuensis.</title>
        <authorList>
            <person name="Counts J.A."/>
            <person name="Kelly R.M."/>
        </authorList>
    </citation>
    <scope>NUCLEOTIDE SEQUENCE [LARGE SCALE GENOMIC DNA]</scope>
    <source>
        <strain evidence="6 7">FC6</strain>
    </source>
</reference>
<dbReference type="EMBL" id="CP045483">
    <property type="protein sequence ID" value="QGR19494.1"/>
    <property type="molecule type" value="Genomic_DNA"/>
</dbReference>
<evidence type="ECO:0000313" key="6">
    <source>
        <dbReference type="EMBL" id="QGR19494.1"/>
    </source>
</evidence>
<feature type="domain" description="3-hydroxyacyl-CoA dehydrogenase NAD binding" evidence="5">
    <location>
        <begin position="25"/>
        <end position="204"/>
    </location>
</feature>
<dbReference type="PANTHER" id="PTHR48075:SF1">
    <property type="entry name" value="LAMBDA-CRYSTALLIN HOMOLOG"/>
    <property type="match status" value="1"/>
</dbReference>
<evidence type="ECO:0000256" key="3">
    <source>
        <dbReference type="SAM" id="Phobius"/>
    </source>
</evidence>
<sequence>MVVKFSDKKYLYSLNFLKGMRQIRKVSVIGAGVIGAGWSTLLALKGYENYFYTEKKETLDKGLVKIKGYLNVLYDNKLVDKEPDYYMKFIHPTISFDEAIKDTDLVLEAVIEDYDVKKKLFRELDERLDKDVILGSSTSGLLMTEIQKAMPKYPERGVIIHPWNPPHLLPLVEIVPGEKTSKEVLDASKDFMENKLERVVVVLKKEVPGFIGNRLAFALFREAVYLVDEGIATVEDIDKVMTAAIGLRWAFMGPFLTYHLGGGEGGLEYFFSRGFGYGANEWMHTLAKYDKFPYTGVIKSVQQMKEYEFLKGKTFQELSKWRDEKLISLIKLLRGKV</sequence>
<dbReference type="GO" id="GO:0006631">
    <property type="term" value="P:fatty acid metabolic process"/>
    <property type="evidence" value="ECO:0007669"/>
    <property type="project" value="InterPro"/>
</dbReference>
<dbReference type="InterPro" id="IPR013328">
    <property type="entry name" value="6PGD_dom2"/>
</dbReference>
<evidence type="ECO:0000259" key="5">
    <source>
        <dbReference type="Pfam" id="PF02737"/>
    </source>
</evidence>
<dbReference type="InterPro" id="IPR006108">
    <property type="entry name" value="3HC_DH_C"/>
</dbReference>
<dbReference type="Gene3D" id="3.40.50.720">
    <property type="entry name" value="NAD(P)-binding Rossmann-like Domain"/>
    <property type="match status" value="1"/>
</dbReference>
<dbReference type="PROSITE" id="PS00067">
    <property type="entry name" value="3HCDH"/>
    <property type="match status" value="1"/>
</dbReference>
<dbReference type="InterPro" id="IPR036291">
    <property type="entry name" value="NAD(P)-bd_dom_sf"/>
</dbReference>
<dbReference type="SUPFAM" id="SSF48179">
    <property type="entry name" value="6-phosphogluconate dehydrogenase C-terminal domain-like"/>
    <property type="match status" value="1"/>
</dbReference>
<dbReference type="InterPro" id="IPR006180">
    <property type="entry name" value="3-OHacyl-CoA_DH_CS"/>
</dbReference>
<dbReference type="Gene3D" id="1.10.1040.10">
    <property type="entry name" value="N-(1-d-carboxylethyl)-l-norvaline Dehydrogenase, domain 2"/>
    <property type="match status" value="1"/>
</dbReference>
<dbReference type="KEGG" id="sazo:D1868_05505"/>
<keyword evidence="2" id="KW-0560">Oxidoreductase</keyword>
<name>A0A650CNT8_9CREN</name>
<protein>
    <submittedName>
        <fullName evidence="6">3-hydroxyacyl-CoA dehydrogenase family protein</fullName>
    </submittedName>
</protein>
<keyword evidence="3" id="KW-1133">Transmembrane helix</keyword>
<proteinExistence type="inferred from homology"/>
<dbReference type="AlphaFoldDB" id="A0A650CNT8"/>
<organism evidence="6 7">
    <name type="scientific">Stygiolobus azoricus</name>
    <dbReference type="NCBI Taxonomy" id="41675"/>
    <lineage>
        <taxon>Archaea</taxon>
        <taxon>Thermoproteota</taxon>
        <taxon>Thermoprotei</taxon>
        <taxon>Sulfolobales</taxon>
        <taxon>Sulfolobaceae</taxon>
        <taxon>Stygiolobus</taxon>
    </lineage>
</organism>
<accession>A0A650CNT8</accession>
<dbReference type="Proteomes" id="UP000423396">
    <property type="component" value="Chromosome"/>
</dbReference>
<keyword evidence="7" id="KW-1185">Reference proteome</keyword>
<dbReference type="GO" id="GO:0070403">
    <property type="term" value="F:NAD+ binding"/>
    <property type="evidence" value="ECO:0007669"/>
    <property type="project" value="InterPro"/>
</dbReference>
<evidence type="ECO:0000256" key="2">
    <source>
        <dbReference type="ARBA" id="ARBA00023002"/>
    </source>
</evidence>
<dbReference type="Pfam" id="PF02737">
    <property type="entry name" value="3HCDH_N"/>
    <property type="match status" value="1"/>
</dbReference>
<gene>
    <name evidence="6" type="ORF">D1868_05505</name>
</gene>
<evidence type="ECO:0000259" key="4">
    <source>
        <dbReference type="Pfam" id="PF00725"/>
    </source>
</evidence>
<evidence type="ECO:0000256" key="1">
    <source>
        <dbReference type="ARBA" id="ARBA00009463"/>
    </source>
</evidence>
<keyword evidence="3" id="KW-0472">Membrane</keyword>
<feature type="transmembrane region" description="Helical" evidence="3">
    <location>
        <begin position="26"/>
        <end position="47"/>
    </location>
</feature>
<dbReference type="PANTHER" id="PTHR48075">
    <property type="entry name" value="3-HYDROXYACYL-COA DEHYDROGENASE FAMILY PROTEIN"/>
    <property type="match status" value="1"/>
</dbReference>